<accession>A0A8T0SCR1</accession>
<dbReference type="Pfam" id="PF14291">
    <property type="entry name" value="DUF4371"/>
    <property type="match status" value="1"/>
</dbReference>
<evidence type="ECO:0000256" key="1">
    <source>
        <dbReference type="SAM" id="MobiDB-lite"/>
    </source>
</evidence>
<dbReference type="GO" id="GO:0046983">
    <property type="term" value="F:protein dimerization activity"/>
    <property type="evidence" value="ECO:0007669"/>
    <property type="project" value="InterPro"/>
</dbReference>
<feature type="compositionally biased region" description="Polar residues" evidence="1">
    <location>
        <begin position="1"/>
        <end position="14"/>
    </location>
</feature>
<proteinExistence type="predicted"/>
<feature type="domain" description="TTF-type" evidence="2">
    <location>
        <begin position="120"/>
        <end position="217"/>
    </location>
</feature>
<dbReference type="InterPro" id="IPR025398">
    <property type="entry name" value="DUF4371"/>
</dbReference>
<comment type="caution">
    <text evidence="3">The sequence shown here is derived from an EMBL/GenBank/DDBJ whole genome shotgun (WGS) entry which is preliminary data.</text>
</comment>
<dbReference type="EMBL" id="CM029045">
    <property type="protein sequence ID" value="KAG2597022.1"/>
    <property type="molecule type" value="Genomic_DNA"/>
</dbReference>
<dbReference type="Pfam" id="PF05699">
    <property type="entry name" value="Dimer_Tnp_hAT"/>
    <property type="match status" value="1"/>
</dbReference>
<dbReference type="Proteomes" id="UP000823388">
    <property type="component" value="Chromosome 5K"/>
</dbReference>
<dbReference type="PANTHER" id="PTHR11697:SF230">
    <property type="entry name" value="ZINC FINGER, MYM DOMAIN CONTAINING 1"/>
    <property type="match status" value="1"/>
</dbReference>
<organism evidence="3 4">
    <name type="scientific">Panicum virgatum</name>
    <name type="common">Blackwell switchgrass</name>
    <dbReference type="NCBI Taxonomy" id="38727"/>
    <lineage>
        <taxon>Eukaryota</taxon>
        <taxon>Viridiplantae</taxon>
        <taxon>Streptophyta</taxon>
        <taxon>Embryophyta</taxon>
        <taxon>Tracheophyta</taxon>
        <taxon>Spermatophyta</taxon>
        <taxon>Magnoliopsida</taxon>
        <taxon>Liliopsida</taxon>
        <taxon>Poales</taxon>
        <taxon>Poaceae</taxon>
        <taxon>PACMAD clade</taxon>
        <taxon>Panicoideae</taxon>
        <taxon>Panicodae</taxon>
        <taxon>Paniceae</taxon>
        <taxon>Panicinae</taxon>
        <taxon>Panicum</taxon>
        <taxon>Panicum sect. Hiantes</taxon>
    </lineage>
</organism>
<dbReference type="PANTHER" id="PTHR11697">
    <property type="entry name" value="GENERAL TRANSCRIPTION FACTOR 2-RELATED ZINC FINGER PROTEIN"/>
    <property type="match status" value="1"/>
</dbReference>
<evidence type="ECO:0000259" key="2">
    <source>
        <dbReference type="SMART" id="SM00597"/>
    </source>
</evidence>
<gene>
    <name evidence="3" type="ORF">PVAP13_5KG216507</name>
</gene>
<reference evidence="3" key="1">
    <citation type="submission" date="2020-05" db="EMBL/GenBank/DDBJ databases">
        <title>WGS assembly of Panicum virgatum.</title>
        <authorList>
            <person name="Lovell J.T."/>
            <person name="Jenkins J."/>
            <person name="Shu S."/>
            <person name="Juenger T.E."/>
            <person name="Schmutz J."/>
        </authorList>
    </citation>
    <scope>NUCLEOTIDE SEQUENCE</scope>
    <source>
        <strain evidence="3">AP13</strain>
    </source>
</reference>
<dbReference type="InterPro" id="IPR055298">
    <property type="entry name" value="AtLOH3-like"/>
</dbReference>
<dbReference type="InterPro" id="IPR008906">
    <property type="entry name" value="HATC_C_dom"/>
</dbReference>
<evidence type="ECO:0000313" key="3">
    <source>
        <dbReference type="EMBL" id="KAG2597022.1"/>
    </source>
</evidence>
<dbReference type="InterPro" id="IPR012337">
    <property type="entry name" value="RNaseH-like_sf"/>
</dbReference>
<dbReference type="SMART" id="SM00597">
    <property type="entry name" value="ZnF_TTF"/>
    <property type="match status" value="1"/>
</dbReference>
<keyword evidence="4" id="KW-1185">Reference proteome</keyword>
<dbReference type="SUPFAM" id="SSF53098">
    <property type="entry name" value="Ribonuclease H-like"/>
    <property type="match status" value="1"/>
</dbReference>
<feature type="region of interest" description="Disordered" evidence="1">
    <location>
        <begin position="1"/>
        <end position="21"/>
    </location>
</feature>
<dbReference type="AlphaFoldDB" id="A0A8T0SCR1"/>
<sequence length="793" mass="91602">MSVGSRSRPSTHESQIGVAVESEEIHQELVSQVESTHAEVRTLVRTEHAQAQTGQAETQDEEESASTDLIREFDADLHIIVDPGCRIAIDRFHPNIRDEVKRAYLLKGPTQPRGHAFPKKNRRCFRAAWFDDYDWLEYSVLKGVAYCFYCFLFRREAEHEKFGHDVFSKTGYDNWKNAANRGFPEHCRAVYGCHNKARKCADDFSNQRTSISRKIESNTIDYEKRYKVRVTAALDIARFLIAQGHAFRGHDESATSLNKGNFLEMLDWYKKRNNEVRAAFDDWCPKNAKMTSPEIQKALTESCAKEISKVIKDEIGDNLFSVLIDESRDISIAEQMVVIVRFVNKDGMVVERFLGLKHMLAKYGLSIARLRGQGYDGASNMRGEFNGLQKQIRDENPYAFYVHCFAHQLQLVIVSVTSSCSSFDDFFNYVSLIVTSASSSCKRKDKLNATHQEEILKKLETGEIFSGKGKHQRTNLVRPGETRWGSHLTTLARIETMWNSVVKVLSMIHEDERNTSRAGGLVRKMESFSFVLNMKLMLKVLRITNELSQLLQRKDQNIVQAMSLLVDVKTRLMSLRNEGWEPLLHEVKSFCTKKKIPIPNMDDSIPRWRRSRLDGNLITQEHHYRVDTFLAAIDAIITEMDHRFNEVSSELLVFFSYFSDLDRSNIRDPLEKFILHRRRVEQFKACHDFGSLAIQMVKSERDIAFPIVYHLIKLGLLLPVATATVERAFSAMNIIKTYLRNKMSDEWLNDLILCYIEKEIFRGLDESEVRKTFQASKNRAIDLPRPPRRPRHD</sequence>
<evidence type="ECO:0000313" key="4">
    <source>
        <dbReference type="Proteomes" id="UP000823388"/>
    </source>
</evidence>
<dbReference type="InterPro" id="IPR006580">
    <property type="entry name" value="Znf_TTF"/>
</dbReference>
<protein>
    <recommendedName>
        <fullName evidence="2">TTF-type domain-containing protein</fullName>
    </recommendedName>
</protein>
<name>A0A8T0SCR1_PANVG</name>